<dbReference type="GO" id="GO:0008897">
    <property type="term" value="F:holo-[acyl-carrier-protein] synthase activity"/>
    <property type="evidence" value="ECO:0007669"/>
    <property type="project" value="InterPro"/>
</dbReference>
<dbReference type="STRING" id="658167.SAMN04488135_101306"/>
<sequence length="260" mass="29380">MNLTVDLAAEVAQELRAALSASLTLRSGELLAVFAPIELATELSTATLDSSEKMQMLAYRFTKDRQRYHVAHVVKRLVIGQMLGLPPQRLAFTSTDRGKPQLSDRQLHFSISHSGNWIVIALRSDVEIGVDLEWQRNSTTDLPWSMLHHPDEPQMYDAASFFRFWTLKEAITKCSGEGLMFDFTRLLVQPQHPMGYRGTDGKRCWQAWHGLIDAATHLAVASPITWSIFRCLRLAIPPATSVPRDVSPLVVHQTVCEMWR</sequence>
<dbReference type="Gene3D" id="3.90.470.20">
    <property type="entry name" value="4'-phosphopantetheinyl transferase domain"/>
    <property type="match status" value="2"/>
</dbReference>
<feature type="domain" description="4'-phosphopantetheinyl transferase" evidence="3">
    <location>
        <begin position="128"/>
        <end position="214"/>
    </location>
</feature>
<accession>A0A1M5MSF2</accession>
<evidence type="ECO:0000313" key="5">
    <source>
        <dbReference type="EMBL" id="SHG80156.1"/>
    </source>
</evidence>
<gene>
    <name evidence="5" type="ORF">SAMN04488135_101306</name>
</gene>
<dbReference type="OrthoDB" id="9808281at2"/>
<dbReference type="GO" id="GO:0019878">
    <property type="term" value="P:lysine biosynthetic process via aminoadipic acid"/>
    <property type="evidence" value="ECO:0007669"/>
    <property type="project" value="TreeGrafter"/>
</dbReference>
<keyword evidence="2 5" id="KW-0808">Transferase</keyword>
<dbReference type="AlphaFoldDB" id="A0A1M5MSF2"/>
<dbReference type="GO" id="GO:0005829">
    <property type="term" value="C:cytosol"/>
    <property type="evidence" value="ECO:0007669"/>
    <property type="project" value="TreeGrafter"/>
</dbReference>
<dbReference type="SUPFAM" id="SSF56214">
    <property type="entry name" value="4'-phosphopantetheinyl transferase"/>
    <property type="match status" value="2"/>
</dbReference>
<dbReference type="EMBL" id="FQXE01000001">
    <property type="protein sequence ID" value="SHG80156.1"/>
    <property type="molecule type" value="Genomic_DNA"/>
</dbReference>
<dbReference type="InterPro" id="IPR037143">
    <property type="entry name" value="4-PPantetheinyl_Trfase_dom_sf"/>
</dbReference>
<evidence type="ECO:0000256" key="1">
    <source>
        <dbReference type="ARBA" id="ARBA00010990"/>
    </source>
</evidence>
<protein>
    <submittedName>
        <fullName evidence="5">4'-phosphopantetheinyl transferase</fullName>
    </submittedName>
</protein>
<keyword evidence="6" id="KW-1185">Reference proteome</keyword>
<reference evidence="5 6" key="1">
    <citation type="submission" date="2016-11" db="EMBL/GenBank/DDBJ databases">
        <authorList>
            <person name="Jaros S."/>
            <person name="Januszkiewicz K."/>
            <person name="Wedrychowicz H."/>
        </authorList>
    </citation>
    <scope>NUCLEOTIDE SEQUENCE [LARGE SCALE GENOMIC DNA]</scope>
    <source>
        <strain evidence="5 6">CGMCC 1.10190</strain>
    </source>
</reference>
<dbReference type="PANTHER" id="PTHR12215">
    <property type="entry name" value="PHOSPHOPANTETHEINE TRANSFERASE"/>
    <property type="match status" value="1"/>
</dbReference>
<comment type="similarity">
    <text evidence="1">Belongs to the P-Pant transferase superfamily. Gsp/Sfp/HetI/AcpT family.</text>
</comment>
<dbReference type="RefSeq" id="WP_073101288.1">
    <property type="nucleotide sequence ID" value="NZ_FQXE01000001.1"/>
</dbReference>
<feature type="domain" description="4'-phosphopantetheinyl transferase N-terminal" evidence="4">
    <location>
        <begin position="38"/>
        <end position="121"/>
    </location>
</feature>
<dbReference type="InterPro" id="IPR055066">
    <property type="entry name" value="AASDHPPT_N"/>
</dbReference>
<evidence type="ECO:0000256" key="2">
    <source>
        <dbReference type="ARBA" id="ARBA00022679"/>
    </source>
</evidence>
<dbReference type="InterPro" id="IPR050559">
    <property type="entry name" value="P-Pant_transferase_sf"/>
</dbReference>
<dbReference type="PANTHER" id="PTHR12215:SF10">
    <property type="entry name" value="L-AMINOADIPATE-SEMIALDEHYDE DEHYDROGENASE-PHOSPHOPANTETHEINYL TRANSFERASE"/>
    <property type="match status" value="1"/>
</dbReference>
<proteinExistence type="inferred from homology"/>
<evidence type="ECO:0000259" key="4">
    <source>
        <dbReference type="Pfam" id="PF22624"/>
    </source>
</evidence>
<dbReference type="GO" id="GO:0000287">
    <property type="term" value="F:magnesium ion binding"/>
    <property type="evidence" value="ECO:0007669"/>
    <property type="project" value="InterPro"/>
</dbReference>
<dbReference type="Pfam" id="PF22624">
    <property type="entry name" value="AASDHPPT_N"/>
    <property type="match status" value="1"/>
</dbReference>
<name>A0A1M5MSF2_9BURK</name>
<dbReference type="Pfam" id="PF01648">
    <property type="entry name" value="ACPS"/>
    <property type="match status" value="1"/>
</dbReference>
<evidence type="ECO:0000313" key="6">
    <source>
        <dbReference type="Proteomes" id="UP000184226"/>
    </source>
</evidence>
<dbReference type="Proteomes" id="UP000184226">
    <property type="component" value="Unassembled WGS sequence"/>
</dbReference>
<evidence type="ECO:0000259" key="3">
    <source>
        <dbReference type="Pfam" id="PF01648"/>
    </source>
</evidence>
<organism evidence="5 6">
    <name type="scientific">Pollutimonas bauzanensis</name>
    <dbReference type="NCBI Taxonomy" id="658167"/>
    <lineage>
        <taxon>Bacteria</taxon>
        <taxon>Pseudomonadati</taxon>
        <taxon>Pseudomonadota</taxon>
        <taxon>Betaproteobacteria</taxon>
        <taxon>Burkholderiales</taxon>
        <taxon>Alcaligenaceae</taxon>
        <taxon>Pollutimonas</taxon>
    </lineage>
</organism>
<dbReference type="InterPro" id="IPR008278">
    <property type="entry name" value="4-PPantetheinyl_Trfase_dom"/>
</dbReference>